<dbReference type="VEuPathDB" id="FungiDB:VP01_131g9"/>
<gene>
    <name evidence="1" type="ORF">VP01_131g9</name>
</gene>
<dbReference type="Proteomes" id="UP000037035">
    <property type="component" value="Unassembled WGS sequence"/>
</dbReference>
<name>A0A0L6VMQ9_9BASI</name>
<keyword evidence="2" id="KW-1185">Reference proteome</keyword>
<comment type="caution">
    <text evidence="1">The sequence shown here is derived from an EMBL/GenBank/DDBJ whole genome shotgun (WGS) entry which is preliminary data.</text>
</comment>
<reference evidence="1 2" key="1">
    <citation type="submission" date="2015-08" db="EMBL/GenBank/DDBJ databases">
        <title>Next Generation Sequencing and Analysis of the Genome of Puccinia sorghi L Schw, the Causal Agent of Maize Common Rust.</title>
        <authorList>
            <person name="Rochi L."/>
            <person name="Burguener G."/>
            <person name="Darino M."/>
            <person name="Turjanski A."/>
            <person name="Kreff E."/>
            <person name="Dieguez M.J."/>
            <person name="Sacco F."/>
        </authorList>
    </citation>
    <scope>NUCLEOTIDE SEQUENCE [LARGE SCALE GENOMIC DNA]</scope>
    <source>
        <strain evidence="1 2">RO10H11247</strain>
    </source>
</reference>
<evidence type="ECO:0000313" key="2">
    <source>
        <dbReference type="Proteomes" id="UP000037035"/>
    </source>
</evidence>
<sequence length="80" mass="9591">FSYKDKLIAHDNKIYKSCNQRLNYIGKISYNLQLKEIKMPMVFMVMNDIKAKYFIIGNNYLHAYKINMINDSMKLKYLIS</sequence>
<proteinExistence type="predicted"/>
<accession>A0A0L6VMQ9</accession>
<dbReference type="EMBL" id="LAVV01003555">
    <property type="protein sequence ID" value="KNZ62053.1"/>
    <property type="molecule type" value="Genomic_DNA"/>
</dbReference>
<protein>
    <submittedName>
        <fullName evidence="1">Uncharacterized protein</fullName>
    </submittedName>
</protein>
<feature type="non-terminal residue" evidence="1">
    <location>
        <position position="1"/>
    </location>
</feature>
<dbReference type="OrthoDB" id="2506823at2759"/>
<evidence type="ECO:0000313" key="1">
    <source>
        <dbReference type="EMBL" id="KNZ62053.1"/>
    </source>
</evidence>
<organism evidence="1 2">
    <name type="scientific">Puccinia sorghi</name>
    <dbReference type="NCBI Taxonomy" id="27349"/>
    <lineage>
        <taxon>Eukaryota</taxon>
        <taxon>Fungi</taxon>
        <taxon>Dikarya</taxon>
        <taxon>Basidiomycota</taxon>
        <taxon>Pucciniomycotina</taxon>
        <taxon>Pucciniomycetes</taxon>
        <taxon>Pucciniales</taxon>
        <taxon>Pucciniaceae</taxon>
        <taxon>Puccinia</taxon>
    </lineage>
</organism>
<dbReference type="AlphaFoldDB" id="A0A0L6VMQ9"/>